<evidence type="ECO:0000259" key="6">
    <source>
        <dbReference type="PROSITE" id="PS50011"/>
    </source>
</evidence>
<evidence type="ECO:0000256" key="2">
    <source>
        <dbReference type="ARBA" id="ARBA00022679"/>
    </source>
</evidence>
<keyword evidence="2" id="KW-0808">Transferase</keyword>
<keyword evidence="4" id="KW-0418">Kinase</keyword>
<keyword evidence="3" id="KW-0547">Nucleotide-binding</keyword>
<dbReference type="PROSITE" id="PS50011">
    <property type="entry name" value="PROTEIN_KINASE_DOM"/>
    <property type="match status" value="1"/>
</dbReference>
<dbReference type="Pfam" id="PF00069">
    <property type="entry name" value="Pkinase"/>
    <property type="match status" value="1"/>
</dbReference>
<dbReference type="PANTHER" id="PTHR24342">
    <property type="entry name" value="SERINE/THREONINE-PROTEIN KINASE 17"/>
    <property type="match status" value="1"/>
</dbReference>
<dbReference type="Gene3D" id="1.10.510.10">
    <property type="entry name" value="Transferase(Phosphotransferase) domain 1"/>
    <property type="match status" value="1"/>
</dbReference>
<keyword evidence="8" id="KW-1185">Reference proteome</keyword>
<dbReference type="SUPFAM" id="SSF56112">
    <property type="entry name" value="Protein kinase-like (PK-like)"/>
    <property type="match status" value="1"/>
</dbReference>
<accession>A0ABN7NXL3</accession>
<dbReference type="InterPro" id="IPR000719">
    <property type="entry name" value="Prot_kinase_dom"/>
</dbReference>
<name>A0ABN7NXL3_TIMPD</name>
<keyword evidence="1" id="KW-0723">Serine/threonine-protein kinase</keyword>
<evidence type="ECO:0000313" key="7">
    <source>
        <dbReference type="EMBL" id="CAG2057839.1"/>
    </source>
</evidence>
<gene>
    <name evidence="7" type="ORF">TPAB3V08_LOCUS4814</name>
</gene>
<dbReference type="PANTHER" id="PTHR24342:SF12">
    <property type="entry name" value="DEATH-ASSOCIATED PROTEIN KINASE RELATED"/>
    <property type="match status" value="1"/>
</dbReference>
<comment type="caution">
    <text evidence="7">The sequence shown here is derived from an EMBL/GenBank/DDBJ whole genome shotgun (WGS) entry which is preliminary data.</text>
</comment>
<evidence type="ECO:0000313" key="8">
    <source>
        <dbReference type="Proteomes" id="UP001153148"/>
    </source>
</evidence>
<protein>
    <recommendedName>
        <fullName evidence="6">Protein kinase domain-containing protein</fullName>
    </recommendedName>
</protein>
<dbReference type="Proteomes" id="UP001153148">
    <property type="component" value="Unassembled WGS sequence"/>
</dbReference>
<evidence type="ECO:0000256" key="5">
    <source>
        <dbReference type="ARBA" id="ARBA00022840"/>
    </source>
</evidence>
<evidence type="ECO:0000256" key="4">
    <source>
        <dbReference type="ARBA" id="ARBA00022777"/>
    </source>
</evidence>
<proteinExistence type="predicted"/>
<evidence type="ECO:0000256" key="3">
    <source>
        <dbReference type="ARBA" id="ARBA00022741"/>
    </source>
</evidence>
<dbReference type="InterPro" id="IPR008271">
    <property type="entry name" value="Ser/Thr_kinase_AS"/>
</dbReference>
<reference evidence="7" key="1">
    <citation type="submission" date="2021-03" db="EMBL/GenBank/DDBJ databases">
        <authorList>
            <person name="Tran Van P."/>
        </authorList>
    </citation>
    <scope>NUCLEOTIDE SEQUENCE</scope>
</reference>
<keyword evidence="5" id="KW-0067">ATP-binding</keyword>
<dbReference type="PROSITE" id="PS00108">
    <property type="entry name" value="PROTEIN_KINASE_ST"/>
    <property type="match status" value="1"/>
</dbReference>
<sequence>MKQILEGLNFLHAKNIAHLDLKPQNLLLTGVYPDCDIKLCDFGISRVIQAGAEVREILGTPDYVGYRSPGPSAPEILSYEPISLATDIWYLT</sequence>
<dbReference type="EMBL" id="CAJPIN010006133">
    <property type="protein sequence ID" value="CAG2057839.1"/>
    <property type="molecule type" value="Genomic_DNA"/>
</dbReference>
<evidence type="ECO:0000256" key="1">
    <source>
        <dbReference type="ARBA" id="ARBA00022527"/>
    </source>
</evidence>
<dbReference type="InterPro" id="IPR011009">
    <property type="entry name" value="Kinase-like_dom_sf"/>
</dbReference>
<feature type="domain" description="Protein kinase" evidence="6">
    <location>
        <begin position="1"/>
        <end position="92"/>
    </location>
</feature>
<organism evidence="7 8">
    <name type="scientific">Timema podura</name>
    <name type="common">Walking stick</name>
    <dbReference type="NCBI Taxonomy" id="61482"/>
    <lineage>
        <taxon>Eukaryota</taxon>
        <taxon>Metazoa</taxon>
        <taxon>Ecdysozoa</taxon>
        <taxon>Arthropoda</taxon>
        <taxon>Hexapoda</taxon>
        <taxon>Insecta</taxon>
        <taxon>Pterygota</taxon>
        <taxon>Neoptera</taxon>
        <taxon>Polyneoptera</taxon>
        <taxon>Phasmatodea</taxon>
        <taxon>Timematodea</taxon>
        <taxon>Timematoidea</taxon>
        <taxon>Timematidae</taxon>
        <taxon>Timema</taxon>
    </lineage>
</organism>
<feature type="non-terminal residue" evidence="7">
    <location>
        <position position="92"/>
    </location>
</feature>